<name>A0A2T3B150_AMORE</name>
<dbReference type="InterPro" id="IPR011009">
    <property type="entry name" value="Kinase-like_dom_sf"/>
</dbReference>
<dbReference type="PANTHER" id="PTHR21310:SF37">
    <property type="entry name" value="AMINOGLYCOSIDE PHOSPHOTRANSFERASE DOMAIN-CONTAINING PROTEIN"/>
    <property type="match status" value="1"/>
</dbReference>
<proteinExistence type="predicted"/>
<dbReference type="SUPFAM" id="SSF56112">
    <property type="entry name" value="Protein kinase-like (PK-like)"/>
    <property type="match status" value="1"/>
</dbReference>
<evidence type="ECO:0008006" key="3">
    <source>
        <dbReference type="Google" id="ProtNLM"/>
    </source>
</evidence>
<reference evidence="1 2" key="1">
    <citation type="journal article" date="2018" name="New Phytol.">
        <title>Comparative genomics and transcriptomics depict ericoid mycorrhizal fungi as versatile saprotrophs and plant mutualists.</title>
        <authorList>
            <person name="Martino E."/>
            <person name="Morin E."/>
            <person name="Grelet G.A."/>
            <person name="Kuo A."/>
            <person name="Kohler A."/>
            <person name="Daghino S."/>
            <person name="Barry K.W."/>
            <person name="Cichocki N."/>
            <person name="Clum A."/>
            <person name="Dockter R.B."/>
            <person name="Hainaut M."/>
            <person name="Kuo R.C."/>
            <person name="LaButti K."/>
            <person name="Lindahl B.D."/>
            <person name="Lindquist E.A."/>
            <person name="Lipzen A."/>
            <person name="Khouja H.R."/>
            <person name="Magnuson J."/>
            <person name="Murat C."/>
            <person name="Ohm R.A."/>
            <person name="Singer S.W."/>
            <person name="Spatafora J.W."/>
            <person name="Wang M."/>
            <person name="Veneault-Fourrey C."/>
            <person name="Henrissat B."/>
            <person name="Grigoriev I.V."/>
            <person name="Martin F.M."/>
            <person name="Perotto S."/>
        </authorList>
    </citation>
    <scope>NUCLEOTIDE SEQUENCE [LARGE SCALE GENOMIC DNA]</scope>
    <source>
        <strain evidence="1 2">ATCC 22711</strain>
    </source>
</reference>
<dbReference type="EMBL" id="KZ679011">
    <property type="protein sequence ID" value="PSS18294.1"/>
    <property type="molecule type" value="Genomic_DNA"/>
</dbReference>
<evidence type="ECO:0000313" key="2">
    <source>
        <dbReference type="Proteomes" id="UP000241818"/>
    </source>
</evidence>
<dbReference type="Proteomes" id="UP000241818">
    <property type="component" value="Unassembled WGS sequence"/>
</dbReference>
<evidence type="ECO:0000313" key="1">
    <source>
        <dbReference type="EMBL" id="PSS18294.1"/>
    </source>
</evidence>
<dbReference type="RefSeq" id="XP_024720646.1">
    <property type="nucleotide sequence ID" value="XM_024867520.1"/>
</dbReference>
<dbReference type="InterPro" id="IPR051678">
    <property type="entry name" value="AGP_Transferase"/>
</dbReference>
<sequence length="226" mass="26195">MDGLHEAERNHKIYPEVADGPFESSRDWLSYVSEHHEQIIRGIPGTQQSKELESLHRFREITPRFISSLGDGDFRLFCDDFAAGNILVDKDYNVVCLGDWEFTYSAPSEYQCCLSSWLILSKPHTWEQDDYRLYCKQLELFLQVLREEDSKRIDTGIIIDSASRLSDVIRQGQSDGTFWFVSCAKSGLFFDKLWDRFQRFDPVNFGSQGIELKQNGAQCEDPRLTV</sequence>
<gene>
    <name evidence="1" type="ORF">M430DRAFT_42014</name>
</gene>
<dbReference type="PANTHER" id="PTHR21310">
    <property type="entry name" value="AMINOGLYCOSIDE PHOSPHOTRANSFERASE-RELATED-RELATED"/>
    <property type="match status" value="1"/>
</dbReference>
<dbReference type="GeneID" id="36575601"/>
<keyword evidence="2" id="KW-1185">Reference proteome</keyword>
<dbReference type="InParanoid" id="A0A2T3B150"/>
<organism evidence="1 2">
    <name type="scientific">Amorphotheca resinae ATCC 22711</name>
    <dbReference type="NCBI Taxonomy" id="857342"/>
    <lineage>
        <taxon>Eukaryota</taxon>
        <taxon>Fungi</taxon>
        <taxon>Dikarya</taxon>
        <taxon>Ascomycota</taxon>
        <taxon>Pezizomycotina</taxon>
        <taxon>Leotiomycetes</taxon>
        <taxon>Helotiales</taxon>
        <taxon>Amorphothecaceae</taxon>
        <taxon>Amorphotheca</taxon>
    </lineage>
</organism>
<protein>
    <recommendedName>
        <fullName evidence="3">Aminoglycoside phosphotransferase domain-containing protein</fullName>
    </recommendedName>
</protein>
<accession>A0A2T3B150</accession>
<dbReference type="OrthoDB" id="10003767at2759"/>
<dbReference type="AlphaFoldDB" id="A0A2T3B150"/>